<dbReference type="PROSITE" id="PS51257">
    <property type="entry name" value="PROKAR_LIPOPROTEIN"/>
    <property type="match status" value="1"/>
</dbReference>
<protein>
    <recommendedName>
        <fullName evidence="3">DUF4367 domain-containing protein</fullName>
    </recommendedName>
</protein>
<gene>
    <name evidence="1" type="ORF">EDC24_0186</name>
</gene>
<dbReference type="Proteomes" id="UP000276443">
    <property type="component" value="Unassembled WGS sequence"/>
</dbReference>
<dbReference type="OrthoDB" id="2450230at2"/>
<comment type="caution">
    <text evidence="1">The sequence shown here is derived from an EMBL/GenBank/DDBJ whole genome shotgun (WGS) entry which is preliminary data.</text>
</comment>
<sequence length="175" mass="20514">MINKKLALSVVGLVLIAFLAGCSKSESEILDEADRQLKEIFLSSETIETNFELTNMHIYKPDSFEFSEERDNNIIFYEDEQPFLLFINEFEEPNSKWYYNELESAQNEDNHVHLKTFESEEEFAYFNVVEREDEEDHYEVQLGIGGIKIATITTLDQLQHDVEEMIKIVKSVEEK</sequence>
<reference evidence="1 2" key="1">
    <citation type="submission" date="2018-11" db="EMBL/GenBank/DDBJ databases">
        <title>Genomic Encyclopedia of Type Strains, Phase IV (KMG-IV): sequencing the most valuable type-strain genomes for metagenomic binning, comparative biology and taxonomic classification.</title>
        <authorList>
            <person name="Goeker M."/>
        </authorList>
    </citation>
    <scope>NUCLEOTIDE SEQUENCE [LARGE SCALE GENOMIC DNA]</scope>
    <source>
        <strain evidence="1 2">DSM 18090</strain>
    </source>
</reference>
<organism evidence="1 2">
    <name type="scientific">Aquisalibacillus elongatus</name>
    <dbReference type="NCBI Taxonomy" id="485577"/>
    <lineage>
        <taxon>Bacteria</taxon>
        <taxon>Bacillati</taxon>
        <taxon>Bacillota</taxon>
        <taxon>Bacilli</taxon>
        <taxon>Bacillales</taxon>
        <taxon>Bacillaceae</taxon>
        <taxon>Aquisalibacillus</taxon>
    </lineage>
</organism>
<name>A0A3N5C9Q1_9BACI</name>
<keyword evidence="2" id="KW-1185">Reference proteome</keyword>
<evidence type="ECO:0000313" key="1">
    <source>
        <dbReference type="EMBL" id="RPF55315.1"/>
    </source>
</evidence>
<evidence type="ECO:0000313" key="2">
    <source>
        <dbReference type="Proteomes" id="UP000276443"/>
    </source>
</evidence>
<accession>A0A3N5C9Q1</accession>
<dbReference type="EMBL" id="RKRF01000007">
    <property type="protein sequence ID" value="RPF55315.1"/>
    <property type="molecule type" value="Genomic_DNA"/>
</dbReference>
<proteinExistence type="predicted"/>
<dbReference type="AlphaFoldDB" id="A0A3N5C9Q1"/>
<evidence type="ECO:0008006" key="3">
    <source>
        <dbReference type="Google" id="ProtNLM"/>
    </source>
</evidence>